<evidence type="ECO:0000256" key="3">
    <source>
        <dbReference type="ARBA" id="ARBA00022989"/>
    </source>
</evidence>
<keyword evidence="2 5" id="KW-0812">Transmembrane</keyword>
<comment type="subcellular location">
    <subcellularLocation>
        <location evidence="1">Membrane</location>
        <topology evidence="1">Multi-pass membrane protein</topology>
    </subcellularLocation>
</comment>
<dbReference type="GO" id="GO:0046873">
    <property type="term" value="F:metal ion transmembrane transporter activity"/>
    <property type="evidence" value="ECO:0007669"/>
    <property type="project" value="InterPro"/>
</dbReference>
<evidence type="ECO:0000256" key="4">
    <source>
        <dbReference type="ARBA" id="ARBA00023136"/>
    </source>
</evidence>
<proteinExistence type="predicted"/>
<reference evidence="6" key="1">
    <citation type="journal article" date="2020" name="Stud. Mycol.">
        <title>101 Dothideomycetes genomes: a test case for predicting lifestyles and emergence of pathogens.</title>
        <authorList>
            <person name="Haridas S."/>
            <person name="Albert R."/>
            <person name="Binder M."/>
            <person name="Bloem J."/>
            <person name="Labutti K."/>
            <person name="Salamov A."/>
            <person name="Andreopoulos B."/>
            <person name="Baker S."/>
            <person name="Barry K."/>
            <person name="Bills G."/>
            <person name="Bluhm B."/>
            <person name="Cannon C."/>
            <person name="Castanera R."/>
            <person name="Culley D."/>
            <person name="Daum C."/>
            <person name="Ezra D."/>
            <person name="Gonzalez J."/>
            <person name="Henrissat B."/>
            <person name="Kuo A."/>
            <person name="Liang C."/>
            <person name="Lipzen A."/>
            <person name="Lutzoni F."/>
            <person name="Magnuson J."/>
            <person name="Mondo S."/>
            <person name="Nolan M."/>
            <person name="Ohm R."/>
            <person name="Pangilinan J."/>
            <person name="Park H.-J."/>
            <person name="Ramirez L."/>
            <person name="Alfaro M."/>
            <person name="Sun H."/>
            <person name="Tritt A."/>
            <person name="Yoshinaga Y."/>
            <person name="Zwiers L.-H."/>
            <person name="Turgeon B."/>
            <person name="Goodwin S."/>
            <person name="Spatafora J."/>
            <person name="Crous P."/>
            <person name="Grigoriev I."/>
        </authorList>
    </citation>
    <scope>NUCLEOTIDE SEQUENCE</scope>
    <source>
        <strain evidence="6">CBS 110217</strain>
    </source>
</reference>
<keyword evidence="3 5" id="KW-1133">Transmembrane helix</keyword>
<dbReference type="InterPro" id="IPR045863">
    <property type="entry name" value="CorA_TM1_TM2"/>
</dbReference>
<dbReference type="EMBL" id="ML978284">
    <property type="protein sequence ID" value="KAF2024788.1"/>
    <property type="molecule type" value="Genomic_DNA"/>
</dbReference>
<keyword evidence="4 5" id="KW-0472">Membrane</keyword>
<accession>A0A9P4GY44</accession>
<name>A0A9P4GY44_9PLEO</name>
<protein>
    <submittedName>
        <fullName evidence="6">Uncharacterized protein</fullName>
    </submittedName>
</protein>
<dbReference type="Proteomes" id="UP000799777">
    <property type="component" value="Unassembled WGS sequence"/>
</dbReference>
<evidence type="ECO:0000313" key="7">
    <source>
        <dbReference type="Proteomes" id="UP000799777"/>
    </source>
</evidence>
<feature type="transmembrane region" description="Helical" evidence="5">
    <location>
        <begin position="354"/>
        <end position="374"/>
    </location>
</feature>
<dbReference type="Pfam" id="PF01544">
    <property type="entry name" value="CorA"/>
    <property type="match status" value="1"/>
</dbReference>
<comment type="caution">
    <text evidence="6">The sequence shown here is derived from an EMBL/GenBank/DDBJ whole genome shotgun (WGS) entry which is preliminary data.</text>
</comment>
<dbReference type="InterPro" id="IPR002523">
    <property type="entry name" value="MgTranspt_CorA/ZnTranspt_ZntB"/>
</dbReference>
<keyword evidence="7" id="KW-1185">Reference proteome</keyword>
<sequence length="406" mass="47197">MRPSRNANEYRDAILSYGERSYTKTMFHGFIYRFLVELLKNDETELEKKCLDLNEYTLAHFTYIRGHAILDDSQFLIEQDISITVESDGDGWTDVGSRDLLQSQDLFSFLNHLEACLKTGLRWIRMTPTAFLGFDAELKHPLPTEAHGRVPSNALDDGCLVLPASHLPHEFHLILDYEVAALDPLYALHPVFKFAAHTFKTFLGDVMRRYEIISSTLWDQKLSEDHMQQLILSKHLLDDNACRHEQVLRFLRTPRLVKWGEKLNPGHKEIADEAKRDVENDYEYLLRRCREYSEHHQTAINILVNATALAESKKQISLATQVTKLTVLATIFLPLSFCTSIFGMNFIELNNLSIWVWALVTVCIGIVTLVVYMWDERESMFERLGRILERWFGRKERIRPEQVMMA</sequence>
<gene>
    <name evidence="6" type="ORF">EK21DRAFT_77953</name>
</gene>
<organism evidence="6 7">
    <name type="scientific">Setomelanomma holmii</name>
    <dbReference type="NCBI Taxonomy" id="210430"/>
    <lineage>
        <taxon>Eukaryota</taxon>
        <taxon>Fungi</taxon>
        <taxon>Dikarya</taxon>
        <taxon>Ascomycota</taxon>
        <taxon>Pezizomycotina</taxon>
        <taxon>Dothideomycetes</taxon>
        <taxon>Pleosporomycetidae</taxon>
        <taxon>Pleosporales</taxon>
        <taxon>Pleosporineae</taxon>
        <taxon>Phaeosphaeriaceae</taxon>
        <taxon>Setomelanomma</taxon>
    </lineage>
</organism>
<dbReference type="Gene3D" id="1.20.58.340">
    <property type="entry name" value="Magnesium transport protein CorA, transmembrane region"/>
    <property type="match status" value="1"/>
</dbReference>
<dbReference type="SUPFAM" id="SSF144083">
    <property type="entry name" value="Magnesium transport protein CorA, transmembrane region"/>
    <property type="match status" value="1"/>
</dbReference>
<feature type="transmembrane region" description="Helical" evidence="5">
    <location>
        <begin position="322"/>
        <end position="342"/>
    </location>
</feature>
<evidence type="ECO:0000256" key="2">
    <source>
        <dbReference type="ARBA" id="ARBA00022692"/>
    </source>
</evidence>
<dbReference type="AlphaFoldDB" id="A0A9P4GY44"/>
<evidence type="ECO:0000256" key="1">
    <source>
        <dbReference type="ARBA" id="ARBA00004141"/>
    </source>
</evidence>
<evidence type="ECO:0000256" key="5">
    <source>
        <dbReference type="SAM" id="Phobius"/>
    </source>
</evidence>
<dbReference type="OrthoDB" id="3231000at2759"/>
<evidence type="ECO:0000313" key="6">
    <source>
        <dbReference type="EMBL" id="KAF2024788.1"/>
    </source>
</evidence>
<dbReference type="GO" id="GO:0016020">
    <property type="term" value="C:membrane"/>
    <property type="evidence" value="ECO:0007669"/>
    <property type="project" value="UniProtKB-SubCell"/>
</dbReference>